<proteinExistence type="predicted"/>
<reference evidence="1" key="1">
    <citation type="submission" date="2023-03" db="EMBL/GenBank/DDBJ databases">
        <title>Massive genome expansion in bonnet fungi (Mycena s.s.) driven by repeated elements and novel gene families across ecological guilds.</title>
        <authorList>
            <consortium name="Lawrence Berkeley National Laboratory"/>
            <person name="Harder C.B."/>
            <person name="Miyauchi S."/>
            <person name="Viragh M."/>
            <person name="Kuo A."/>
            <person name="Thoen E."/>
            <person name="Andreopoulos B."/>
            <person name="Lu D."/>
            <person name="Skrede I."/>
            <person name="Drula E."/>
            <person name="Henrissat B."/>
            <person name="Morin E."/>
            <person name="Kohler A."/>
            <person name="Barry K."/>
            <person name="LaButti K."/>
            <person name="Morin E."/>
            <person name="Salamov A."/>
            <person name="Lipzen A."/>
            <person name="Mereny Z."/>
            <person name="Hegedus B."/>
            <person name="Baldrian P."/>
            <person name="Stursova M."/>
            <person name="Weitz H."/>
            <person name="Taylor A."/>
            <person name="Grigoriev I.V."/>
            <person name="Nagy L.G."/>
            <person name="Martin F."/>
            <person name="Kauserud H."/>
        </authorList>
    </citation>
    <scope>NUCLEOTIDE SEQUENCE</scope>
    <source>
        <strain evidence="1">CBHHK002</strain>
    </source>
</reference>
<sequence length="479" mass="50779">MPQGGEKVQNGPMNDIDFGIQMVYKDIGTFDVRNFAPHSPRHKRLSSGKLIGLVILKSSFYSEFLLNPVETETKINACNWYKKTVGYKPPPPAFQIGNAVLGEVSAKPNLPWRAEACYKVYTKGHKIGTLSRFGCRARGRGAGGAVAGDIVNVVRIHVAGGTVAGGAVAHGGVASATPWARAAGGAVEGEGGTQGGDSGPWTLREMRDSRGQARTWGKGGHGEEEEERGWALVGRASESQLGFRFQAPLGSRRQVAVPFPKRFRGGGGLYRVQEDSIYSFTLGFVAYHACHLVQACVSSSEALVPSYACGGTAQDLATHPVPGRRDGGLDPLNSIRRRARKPCKVRVKCLPAGLGERAPTHGGSDRSRCSSGCPGACEGASADGHPTGGTYKAMVQNCTRMLIVPFNPQTFSRNDPEMTPAFCGGFGGIISGLGYRARKHLKNTCPLLDVVADDDLDGLKTAGNGRQCLLLPTPKGSCL</sequence>
<gene>
    <name evidence="1" type="ORF">DFH08DRAFT_812663</name>
</gene>
<name>A0AAD6ZTU5_9AGAR</name>
<evidence type="ECO:0000313" key="1">
    <source>
        <dbReference type="EMBL" id="KAJ7339272.1"/>
    </source>
</evidence>
<dbReference type="EMBL" id="JARIHO010000028">
    <property type="protein sequence ID" value="KAJ7339272.1"/>
    <property type="molecule type" value="Genomic_DNA"/>
</dbReference>
<comment type="caution">
    <text evidence="1">The sequence shown here is derived from an EMBL/GenBank/DDBJ whole genome shotgun (WGS) entry which is preliminary data.</text>
</comment>
<dbReference type="AlphaFoldDB" id="A0AAD6ZTU5"/>
<evidence type="ECO:0000313" key="2">
    <source>
        <dbReference type="Proteomes" id="UP001218218"/>
    </source>
</evidence>
<dbReference type="Proteomes" id="UP001218218">
    <property type="component" value="Unassembled WGS sequence"/>
</dbReference>
<accession>A0AAD6ZTU5</accession>
<organism evidence="1 2">
    <name type="scientific">Mycena albidolilacea</name>
    <dbReference type="NCBI Taxonomy" id="1033008"/>
    <lineage>
        <taxon>Eukaryota</taxon>
        <taxon>Fungi</taxon>
        <taxon>Dikarya</taxon>
        <taxon>Basidiomycota</taxon>
        <taxon>Agaricomycotina</taxon>
        <taxon>Agaricomycetes</taxon>
        <taxon>Agaricomycetidae</taxon>
        <taxon>Agaricales</taxon>
        <taxon>Marasmiineae</taxon>
        <taxon>Mycenaceae</taxon>
        <taxon>Mycena</taxon>
    </lineage>
</organism>
<protein>
    <submittedName>
        <fullName evidence="1">Uncharacterized protein</fullName>
    </submittedName>
</protein>
<keyword evidence="2" id="KW-1185">Reference proteome</keyword>